<evidence type="ECO:0000313" key="10">
    <source>
        <dbReference type="EMBL" id="GGA89194.1"/>
    </source>
</evidence>
<evidence type="ECO:0000256" key="2">
    <source>
        <dbReference type="ARBA" id="ARBA00022556"/>
    </source>
</evidence>
<dbReference type="EMBL" id="BMDX01000027">
    <property type="protein sequence ID" value="GGA89194.1"/>
    <property type="molecule type" value="Genomic_DNA"/>
</dbReference>
<dbReference type="InterPro" id="IPR020573">
    <property type="entry name" value="UDP_GlcNAc_AcTrfase_non-rep"/>
</dbReference>
<keyword evidence="2 7" id="KW-0441">Lipid A biosynthesis</keyword>
<comment type="function">
    <text evidence="7">Catalyzes the N-acylation of UDP-3-O-acylglucosamine using 3-hydroxyacyl-ACP as the acyl donor. Is involved in the biosynthesis of lipid A, a phosphorylated glycolipid that anchors the lipopolysaccharide to the outer membrane of the cell.</text>
</comment>
<feature type="domain" description="UDP-3-O-[3-hydroxymyristoyl] glucosamine N-acyltransferase non-repeat region" evidence="8">
    <location>
        <begin position="24"/>
        <end position="89"/>
    </location>
</feature>
<dbReference type="Pfam" id="PF25087">
    <property type="entry name" value="GMPPB_C"/>
    <property type="match status" value="1"/>
</dbReference>
<evidence type="ECO:0000256" key="5">
    <source>
        <dbReference type="ARBA" id="ARBA00023098"/>
    </source>
</evidence>
<dbReference type="RefSeq" id="WP_087506379.1">
    <property type="nucleotide sequence ID" value="NZ_BMDX01000027.1"/>
</dbReference>
<comment type="catalytic activity">
    <reaction evidence="7">
        <text>a UDP-3-O-[(3R)-3-hydroxyacyl]-alpha-D-glucosamine + a (3R)-hydroxyacyl-[ACP] = a UDP-2-N,3-O-bis[(3R)-3-hydroxyacyl]-alpha-D-glucosamine + holo-[ACP] + H(+)</text>
        <dbReference type="Rhea" id="RHEA:53836"/>
        <dbReference type="Rhea" id="RHEA-COMP:9685"/>
        <dbReference type="Rhea" id="RHEA-COMP:9945"/>
        <dbReference type="ChEBI" id="CHEBI:15378"/>
        <dbReference type="ChEBI" id="CHEBI:64479"/>
        <dbReference type="ChEBI" id="CHEBI:78827"/>
        <dbReference type="ChEBI" id="CHEBI:137740"/>
        <dbReference type="ChEBI" id="CHEBI:137748"/>
        <dbReference type="EC" id="2.3.1.191"/>
    </reaction>
</comment>
<dbReference type="Gene3D" id="3.40.1390.10">
    <property type="entry name" value="MurE/MurF, N-terminal domain"/>
    <property type="match status" value="1"/>
</dbReference>
<dbReference type="UniPathway" id="UPA00973"/>
<dbReference type="NCBIfam" id="TIGR01853">
    <property type="entry name" value="lipid_A_lpxD"/>
    <property type="match status" value="1"/>
</dbReference>
<dbReference type="PROSITE" id="PS00101">
    <property type="entry name" value="HEXAPEP_TRANSFERASES"/>
    <property type="match status" value="1"/>
</dbReference>
<dbReference type="Gene3D" id="1.20.5.170">
    <property type="match status" value="1"/>
</dbReference>
<dbReference type="Pfam" id="PF04613">
    <property type="entry name" value="LpxD"/>
    <property type="match status" value="1"/>
</dbReference>
<dbReference type="InterPro" id="IPR056729">
    <property type="entry name" value="GMPPB_C"/>
</dbReference>
<keyword evidence="1 7" id="KW-0444">Lipid biosynthesis</keyword>
<dbReference type="EC" id="2.3.1.191" evidence="7"/>
<keyword evidence="6 7" id="KW-0012">Acyltransferase</keyword>
<evidence type="ECO:0000256" key="7">
    <source>
        <dbReference type="HAMAP-Rule" id="MF_00523"/>
    </source>
</evidence>
<sequence length="341" mass="35472">MTSITLAALAEHIGATLDGDGSAVVVGLNTLENADGQQVSFLANKKYKSQLEDCHALAVIVSPKEQSLVAGRALVMDNPYLGYAKAAQLLDDSPVSEAGIHPSVTIDPTASIGNNAHIGPNVVIEADVRVGDDVSIGAGSYIGVGVEIGHRVTIKPNVTLYHHTVLGDEVMVHSNTVLGSDGFGFANDQGRWEKIPQMGRVIIGEGADIGASVTIDRGALDDTIIGKGAIIDNQVQIGHNCQVGDYTAIAGASGVAGSTKIGKYCIIGGGVGINGHIEICDGVHVTGDSMIVKSITEPGVYSSGIPATGNREWRRGVNRYNQLGDLFARVKALESQLNQDD</sequence>
<dbReference type="PANTHER" id="PTHR43378:SF2">
    <property type="entry name" value="UDP-3-O-ACYLGLUCOSAMINE N-ACYLTRANSFERASE 1, MITOCHONDRIAL-RELATED"/>
    <property type="match status" value="1"/>
</dbReference>
<evidence type="ECO:0000259" key="9">
    <source>
        <dbReference type="Pfam" id="PF25087"/>
    </source>
</evidence>
<dbReference type="InterPro" id="IPR007691">
    <property type="entry name" value="LpxD"/>
</dbReference>
<protein>
    <recommendedName>
        <fullName evidence="7">UDP-3-O-acylglucosamine N-acyltransferase</fullName>
        <ecNumber evidence="7">2.3.1.191</ecNumber>
    </recommendedName>
</protein>
<evidence type="ECO:0000256" key="1">
    <source>
        <dbReference type="ARBA" id="ARBA00022516"/>
    </source>
</evidence>
<dbReference type="NCBIfam" id="NF002060">
    <property type="entry name" value="PRK00892.1"/>
    <property type="match status" value="1"/>
</dbReference>
<name>A0A8J2XRJ4_9GAMM</name>
<keyword evidence="5 7" id="KW-0443">Lipid metabolism</keyword>
<dbReference type="InterPro" id="IPR011004">
    <property type="entry name" value="Trimer_LpxA-like_sf"/>
</dbReference>
<keyword evidence="3 7" id="KW-0808">Transferase</keyword>
<dbReference type="GO" id="GO:0016020">
    <property type="term" value="C:membrane"/>
    <property type="evidence" value="ECO:0007669"/>
    <property type="project" value="GOC"/>
</dbReference>
<keyword evidence="4 7" id="KW-0677">Repeat</keyword>
<dbReference type="GO" id="GO:0103118">
    <property type="term" value="F:UDP-3-O-[(3R)-3-hydroxyacyl]-glucosamine N-acyltransferase activity"/>
    <property type="evidence" value="ECO:0007669"/>
    <property type="project" value="UniProtKB-EC"/>
</dbReference>
<comment type="similarity">
    <text evidence="7">Belongs to the transferase hexapeptide repeat family. LpxD subfamily.</text>
</comment>
<evidence type="ECO:0000256" key="6">
    <source>
        <dbReference type="ARBA" id="ARBA00023315"/>
    </source>
</evidence>
<feature type="active site" description="Proton acceptor" evidence="7">
    <location>
        <position position="239"/>
    </location>
</feature>
<comment type="caution">
    <text evidence="10">The sequence shown here is derived from an EMBL/GenBank/DDBJ whole genome shotgun (WGS) entry which is preliminary data.</text>
</comment>
<gene>
    <name evidence="7 10" type="primary">lpxD</name>
    <name evidence="10" type="ORF">GCM10011369_34210</name>
</gene>
<evidence type="ECO:0000313" key="11">
    <source>
        <dbReference type="Proteomes" id="UP000619743"/>
    </source>
</evidence>
<dbReference type="GO" id="GO:0009245">
    <property type="term" value="P:lipid A biosynthetic process"/>
    <property type="evidence" value="ECO:0007669"/>
    <property type="project" value="UniProtKB-UniRule"/>
</dbReference>
<dbReference type="CDD" id="cd03352">
    <property type="entry name" value="LbH_LpxD"/>
    <property type="match status" value="1"/>
</dbReference>
<dbReference type="Proteomes" id="UP000619743">
    <property type="component" value="Unassembled WGS sequence"/>
</dbReference>
<reference evidence="11" key="1">
    <citation type="journal article" date="2019" name="Int. J. Syst. Evol. Microbiol.">
        <title>The Global Catalogue of Microorganisms (GCM) 10K type strain sequencing project: providing services to taxonomists for standard genome sequencing and annotation.</title>
        <authorList>
            <consortium name="The Broad Institute Genomics Platform"/>
            <consortium name="The Broad Institute Genome Sequencing Center for Infectious Disease"/>
            <person name="Wu L."/>
            <person name="Ma J."/>
        </authorList>
    </citation>
    <scope>NUCLEOTIDE SEQUENCE [LARGE SCALE GENOMIC DNA]</scope>
    <source>
        <strain evidence="11">CGMCC 1.10130</strain>
    </source>
</reference>
<proteinExistence type="inferred from homology"/>
<feature type="domain" description="Mannose-1-phosphate guanyltransferase C-terminal" evidence="9">
    <location>
        <begin position="100"/>
        <end position="178"/>
    </location>
</feature>
<keyword evidence="11" id="KW-1185">Reference proteome</keyword>
<evidence type="ECO:0000256" key="3">
    <source>
        <dbReference type="ARBA" id="ARBA00022679"/>
    </source>
</evidence>
<comment type="subunit">
    <text evidence="7">Homotrimer.</text>
</comment>
<dbReference type="AlphaFoldDB" id="A0A8J2XRJ4"/>
<dbReference type="HAMAP" id="MF_00523">
    <property type="entry name" value="LpxD"/>
    <property type="match status" value="1"/>
</dbReference>
<dbReference type="PANTHER" id="PTHR43378">
    <property type="entry name" value="UDP-3-O-ACYLGLUCOSAMINE N-ACYLTRANSFERASE"/>
    <property type="match status" value="1"/>
</dbReference>
<organism evidence="10 11">
    <name type="scientific">Neiella marina</name>
    <dbReference type="NCBI Taxonomy" id="508461"/>
    <lineage>
        <taxon>Bacteria</taxon>
        <taxon>Pseudomonadati</taxon>
        <taxon>Pseudomonadota</taxon>
        <taxon>Gammaproteobacteria</taxon>
        <taxon>Alteromonadales</taxon>
        <taxon>Echinimonadaceae</taxon>
        <taxon>Neiella</taxon>
    </lineage>
</organism>
<dbReference type="GO" id="GO:0016410">
    <property type="term" value="F:N-acyltransferase activity"/>
    <property type="evidence" value="ECO:0007669"/>
    <property type="project" value="InterPro"/>
</dbReference>
<evidence type="ECO:0000256" key="4">
    <source>
        <dbReference type="ARBA" id="ARBA00022737"/>
    </source>
</evidence>
<dbReference type="SUPFAM" id="SSF51161">
    <property type="entry name" value="Trimeric LpxA-like enzymes"/>
    <property type="match status" value="1"/>
</dbReference>
<dbReference type="Gene3D" id="2.160.10.10">
    <property type="entry name" value="Hexapeptide repeat proteins"/>
    <property type="match status" value="1"/>
</dbReference>
<dbReference type="InterPro" id="IPR018357">
    <property type="entry name" value="Hexapep_transf_CS"/>
</dbReference>
<dbReference type="OrthoDB" id="9784739at2"/>
<comment type="pathway">
    <text evidence="7">Bacterial outer membrane biogenesis; LPS lipid A biosynthesis.</text>
</comment>
<evidence type="ECO:0000259" key="8">
    <source>
        <dbReference type="Pfam" id="PF04613"/>
    </source>
</evidence>
<accession>A0A8J2XRJ4</accession>